<name>A0A562NUT9_9RHOB</name>
<feature type="transmembrane region" description="Helical" evidence="9">
    <location>
        <begin position="239"/>
        <end position="264"/>
    </location>
</feature>
<evidence type="ECO:0000313" key="11">
    <source>
        <dbReference type="EMBL" id="TWI35851.1"/>
    </source>
</evidence>
<gene>
    <name evidence="11" type="ORF">IQ24_01209</name>
</gene>
<dbReference type="Pfam" id="PF00528">
    <property type="entry name" value="BPD_transp_1"/>
    <property type="match status" value="1"/>
</dbReference>
<dbReference type="InterPro" id="IPR000515">
    <property type="entry name" value="MetI-like"/>
</dbReference>
<sequence length="272" mass="27958">MLRRFLQRPEGVAGLVLLAALVLAALAAPLLFPGDPKAITGAPMIPPFSDAAFPLGTDRLGRDLLAGLFHGARTSLLVGGAAALVAITGGMLVGTAAGFAGGLIDEALMRVVDAFQIVPGFLLALAFVSVTGPTLTAVVIAIALAAWTAPARLARAEVLRLRRAEFVAAARTMGEHPWRIAFRDILPLALPPVLALAAVIVANAVLTESALSFLGLGDPNAVTWGGMIAEGRNQIRSAAYLSVIPGLALVTTVISIYLCADALAEAMSGSRR</sequence>
<keyword evidence="3" id="KW-1003">Cell membrane</keyword>
<accession>A0A562NUT9</accession>
<dbReference type="AlphaFoldDB" id="A0A562NUT9"/>
<dbReference type="Pfam" id="PF12911">
    <property type="entry name" value="OppC_N"/>
    <property type="match status" value="1"/>
</dbReference>
<keyword evidence="12" id="KW-1185">Reference proteome</keyword>
<keyword evidence="6" id="KW-0653">Protein transport</keyword>
<dbReference type="InterPro" id="IPR050366">
    <property type="entry name" value="BP-dependent_transpt_permease"/>
</dbReference>
<keyword evidence="5" id="KW-0571">Peptide transport</keyword>
<dbReference type="PROSITE" id="PS50928">
    <property type="entry name" value="ABC_TM1"/>
    <property type="match status" value="1"/>
</dbReference>
<dbReference type="GO" id="GO:0015833">
    <property type="term" value="P:peptide transport"/>
    <property type="evidence" value="ECO:0007669"/>
    <property type="project" value="UniProtKB-KW"/>
</dbReference>
<dbReference type="GO" id="GO:0015031">
    <property type="term" value="P:protein transport"/>
    <property type="evidence" value="ECO:0007669"/>
    <property type="project" value="UniProtKB-KW"/>
</dbReference>
<evidence type="ECO:0000256" key="6">
    <source>
        <dbReference type="ARBA" id="ARBA00022927"/>
    </source>
</evidence>
<keyword evidence="2 9" id="KW-0813">Transport</keyword>
<evidence type="ECO:0000256" key="7">
    <source>
        <dbReference type="ARBA" id="ARBA00022989"/>
    </source>
</evidence>
<evidence type="ECO:0000256" key="1">
    <source>
        <dbReference type="ARBA" id="ARBA00004651"/>
    </source>
</evidence>
<dbReference type="PANTHER" id="PTHR43386:SF1">
    <property type="entry name" value="D,D-DIPEPTIDE TRANSPORT SYSTEM PERMEASE PROTEIN DDPC-RELATED"/>
    <property type="match status" value="1"/>
</dbReference>
<dbReference type="EMBL" id="VLKU01000003">
    <property type="protein sequence ID" value="TWI35851.1"/>
    <property type="molecule type" value="Genomic_DNA"/>
</dbReference>
<evidence type="ECO:0000256" key="3">
    <source>
        <dbReference type="ARBA" id="ARBA00022475"/>
    </source>
</evidence>
<reference evidence="11 12" key="1">
    <citation type="journal article" date="2015" name="Stand. Genomic Sci.">
        <title>Genomic Encyclopedia of Bacterial and Archaeal Type Strains, Phase III: the genomes of soil and plant-associated and newly described type strains.</title>
        <authorList>
            <person name="Whitman W.B."/>
            <person name="Woyke T."/>
            <person name="Klenk H.P."/>
            <person name="Zhou Y."/>
            <person name="Lilburn T.G."/>
            <person name="Beck B.J."/>
            <person name="De Vos P."/>
            <person name="Vandamme P."/>
            <person name="Eisen J.A."/>
            <person name="Garrity G."/>
            <person name="Hugenholtz P."/>
            <person name="Kyrpides N.C."/>
        </authorList>
    </citation>
    <scope>NUCLEOTIDE SEQUENCE [LARGE SCALE GENOMIC DNA]</scope>
    <source>
        <strain evidence="11 12">CGMCC 1.5364</strain>
    </source>
</reference>
<evidence type="ECO:0000256" key="4">
    <source>
        <dbReference type="ARBA" id="ARBA00022692"/>
    </source>
</evidence>
<dbReference type="SUPFAM" id="SSF161098">
    <property type="entry name" value="MetI-like"/>
    <property type="match status" value="1"/>
</dbReference>
<dbReference type="InterPro" id="IPR035906">
    <property type="entry name" value="MetI-like_sf"/>
</dbReference>
<evidence type="ECO:0000259" key="10">
    <source>
        <dbReference type="PROSITE" id="PS50928"/>
    </source>
</evidence>
<comment type="similarity">
    <text evidence="9">Belongs to the binding-protein-dependent transport system permease family.</text>
</comment>
<dbReference type="InterPro" id="IPR025966">
    <property type="entry name" value="OppC_N"/>
</dbReference>
<dbReference type="Gene3D" id="1.10.3720.10">
    <property type="entry name" value="MetI-like"/>
    <property type="match status" value="1"/>
</dbReference>
<feature type="transmembrane region" description="Helical" evidence="9">
    <location>
        <begin position="185"/>
        <end position="206"/>
    </location>
</feature>
<organism evidence="11 12">
    <name type="scientific">Paracoccus sulfuroxidans</name>
    <dbReference type="NCBI Taxonomy" id="384678"/>
    <lineage>
        <taxon>Bacteria</taxon>
        <taxon>Pseudomonadati</taxon>
        <taxon>Pseudomonadota</taxon>
        <taxon>Alphaproteobacteria</taxon>
        <taxon>Rhodobacterales</taxon>
        <taxon>Paracoccaceae</taxon>
        <taxon>Paracoccus</taxon>
    </lineage>
</organism>
<evidence type="ECO:0000256" key="5">
    <source>
        <dbReference type="ARBA" id="ARBA00022856"/>
    </source>
</evidence>
<evidence type="ECO:0000256" key="8">
    <source>
        <dbReference type="ARBA" id="ARBA00023136"/>
    </source>
</evidence>
<dbReference type="GO" id="GO:0055085">
    <property type="term" value="P:transmembrane transport"/>
    <property type="evidence" value="ECO:0007669"/>
    <property type="project" value="InterPro"/>
</dbReference>
<feature type="transmembrane region" description="Helical" evidence="9">
    <location>
        <begin position="76"/>
        <end position="100"/>
    </location>
</feature>
<keyword evidence="7 9" id="KW-1133">Transmembrane helix</keyword>
<dbReference type="PANTHER" id="PTHR43386">
    <property type="entry name" value="OLIGOPEPTIDE TRANSPORT SYSTEM PERMEASE PROTEIN APPC"/>
    <property type="match status" value="1"/>
</dbReference>
<feature type="domain" description="ABC transmembrane type-1" evidence="10">
    <location>
        <begin position="72"/>
        <end position="260"/>
    </location>
</feature>
<proteinExistence type="inferred from homology"/>
<comment type="caution">
    <text evidence="11">The sequence shown here is derived from an EMBL/GenBank/DDBJ whole genome shotgun (WGS) entry which is preliminary data.</text>
</comment>
<evidence type="ECO:0000256" key="2">
    <source>
        <dbReference type="ARBA" id="ARBA00022448"/>
    </source>
</evidence>
<comment type="subcellular location">
    <subcellularLocation>
        <location evidence="1 9">Cell membrane</location>
        <topology evidence="1 9">Multi-pass membrane protein</topology>
    </subcellularLocation>
</comment>
<protein>
    <submittedName>
        <fullName evidence="11">Peptide/nickel transport system permease protein</fullName>
    </submittedName>
</protein>
<evidence type="ECO:0000256" key="9">
    <source>
        <dbReference type="RuleBase" id="RU363032"/>
    </source>
</evidence>
<keyword evidence="4 9" id="KW-0812">Transmembrane</keyword>
<dbReference type="CDD" id="cd06261">
    <property type="entry name" value="TM_PBP2"/>
    <property type="match status" value="1"/>
</dbReference>
<keyword evidence="8 9" id="KW-0472">Membrane</keyword>
<dbReference type="Proteomes" id="UP000316225">
    <property type="component" value="Unassembled WGS sequence"/>
</dbReference>
<dbReference type="GO" id="GO:0005886">
    <property type="term" value="C:plasma membrane"/>
    <property type="evidence" value="ECO:0007669"/>
    <property type="project" value="UniProtKB-SubCell"/>
</dbReference>
<evidence type="ECO:0000313" key="12">
    <source>
        <dbReference type="Proteomes" id="UP000316225"/>
    </source>
</evidence>